<evidence type="ECO:0000256" key="1">
    <source>
        <dbReference type="SAM" id="SignalP"/>
    </source>
</evidence>
<evidence type="ECO:0000313" key="3">
    <source>
        <dbReference type="Proteomes" id="UP001597051"/>
    </source>
</evidence>
<dbReference type="InterPro" id="IPR049804">
    <property type="entry name" value="Choice_anch_L"/>
</dbReference>
<accession>A0ABW3IZ44</accession>
<protein>
    <submittedName>
        <fullName evidence="2">Choice-of-anchor L domain-containing protein</fullName>
    </submittedName>
</protein>
<feature type="chain" id="PRO_5046597142" evidence="1">
    <location>
        <begin position="21"/>
        <end position="1537"/>
    </location>
</feature>
<dbReference type="InterPro" id="IPR026341">
    <property type="entry name" value="T9SS_type_B"/>
</dbReference>
<feature type="signal peptide" evidence="1">
    <location>
        <begin position="1"/>
        <end position="20"/>
    </location>
</feature>
<proteinExistence type="predicted"/>
<sequence length="1537" mass="168661">MKKLKHLLFLVISVNCFSQAITVNTSTYTVPELVNTVLINSPCVSATNVSSTTGANFGSSNGIGYFTNTNPKFPMKSGVVLSTGAVTSAIGPNKSELNEGAANWPGDSDLEKILFQSGIKMNSVNATVIEFDFTPISPNFSFEFLFASEEYGNFQCQFSDAFAFLLTDMSTGITTNLALVPKTNQPISVVTIRDYLYNSSCPSANVEYFGSFNGDSAANDSATNFNGQTKLLNASALLKTNTPYHIKLVIADRTDSGSDSAIFIASDTFNIGQDVLGQDLTIANNTAICFNGSHTLTTNLSPTDYTFKWSRNGVIIPGATNENLVVTKTGTYGVTYEKISSSCLPTTDFINVEYFMQLVTKDPINLYKCDTEASSYLYDLSINTDVVRSGLINPSTDVDYYISLADANSDTNKLPLNYTGTVGQTIYVRIRNRNNACYDVIKSFQLLVTKPPVANQPEDFVKCSTSSTITTSVFRLADQNKHILNGQSDSTNEITYHMSLLNANNNTNALNRNSYVGSNDTVIYARVQNKFDNSCYSITSFKLIVNQSPLVDKLLDVTACTSYILQPLTNGNYFLVDSFGMKSTPVFEGDSIDKTQTIIIFNQPGGPDTCFSSSFFKITIIDETDLPKSNNYCDSYILKKMPFGDYYSEPHGKENSKLTIGTKITETKKLYFYYKTLTEPFCEIDIDFTVTITPIQNVGTFKNVFDCDSYTLPPLSAGNYYTELSGGGTKLEAGTILTNSQKVYVFSTSGSPYYCNSEASFKVIIGIETPGDIVQCGSYTLPELAIGKYYTGPAGTGTELEEESLINESTTIYIYVQNAKTPNCTDFTNFKLNIGQPKIDILNNVTACESFTLPNLINEGKFYTGPNETGRLLNAGDVITSTQTIYIFNRSGLSCSNQSSFKVTVNQKPRIDSRSDIDICNFYELTPLKIGDYYTGPGGTGTKLTAGTKITSTQTIYIFATDPLTKCSDENSFKLNIFSIEADAPEDVNACDSYTLPALKNGNYYSQPNGPNGGEGTFMNAGDVITKTQTIYVYVESGERINCTDENVFVVTINKTPKVVAVPDVYTCNSFMFPELSIGNYFTEPNGTGTMLNEDDVITSSQKIYMYAQTTTTPNCYDEKSFYINVFNVDHLSNVTVCENYRLPELKVGAYYSGPSGTGLRLAINELITNSRTIYIYAPSPFNPVCYGESSFVVTIIPKPVAYPVPNGLTTVCDEDGENDGITNFDLTKLNTTVLGNQKTTEFSVKYYANPEDAATERNDLNETNLPLVYARVNNSLANSCYDLRNISITVIKAPIPYPKGGIVCIDSKTNSLLKSYIIPSGLDNINHTFKWLDASGKIVGTDSTYEAKLPGNYTLIATSKKTGCSSFPIVLEVSPSEAAKVSYTVSEDFSDNQNISIDAQGVGGFYEYQLNFGSFQEEPVFENVATGIHTVTVTDKNGCGNTTIQVLTVNYPKYFTPNGDGVNDTWNISSLSGQSDAVIRIFDRYGKIIKEIKPSDSGWDGTFSGQNMPSTDYWFTIFYEKDGNVTEFKSHFAMKR</sequence>
<keyword evidence="3" id="KW-1185">Reference proteome</keyword>
<name>A0ABW3IZ44_9FLAO</name>
<dbReference type="Pfam" id="PF13585">
    <property type="entry name" value="CHU_C"/>
    <property type="match status" value="1"/>
</dbReference>
<dbReference type="NCBIfam" id="NF038133">
    <property type="entry name" value="choice_anch_L"/>
    <property type="match status" value="1"/>
</dbReference>
<keyword evidence="1" id="KW-0732">Signal</keyword>
<dbReference type="Proteomes" id="UP001597051">
    <property type="component" value="Unassembled WGS sequence"/>
</dbReference>
<dbReference type="NCBIfam" id="TIGR04131">
    <property type="entry name" value="Bac_Flav_CTERM"/>
    <property type="match status" value="1"/>
</dbReference>
<comment type="caution">
    <text evidence="2">The sequence shown here is derived from an EMBL/GenBank/DDBJ whole genome shotgun (WGS) entry which is preliminary data.</text>
</comment>
<dbReference type="RefSeq" id="WP_379755189.1">
    <property type="nucleotide sequence ID" value="NZ_JBHSYB010000020.1"/>
</dbReference>
<dbReference type="EMBL" id="JBHTIZ010000005">
    <property type="protein sequence ID" value="MFD0983098.1"/>
    <property type="molecule type" value="Genomic_DNA"/>
</dbReference>
<reference evidence="3" key="1">
    <citation type="journal article" date="2019" name="Int. J. Syst. Evol. Microbiol.">
        <title>The Global Catalogue of Microorganisms (GCM) 10K type strain sequencing project: providing services to taxonomists for standard genome sequencing and annotation.</title>
        <authorList>
            <consortium name="The Broad Institute Genomics Platform"/>
            <consortium name="The Broad Institute Genome Sequencing Center for Infectious Disease"/>
            <person name="Wu L."/>
            <person name="Ma J."/>
        </authorList>
    </citation>
    <scope>NUCLEOTIDE SEQUENCE [LARGE SCALE GENOMIC DNA]</scope>
    <source>
        <strain evidence="3">CECT 7649</strain>
    </source>
</reference>
<organism evidence="2 3">
    <name type="scientific">Flavobacterium myungsuense</name>
    <dbReference type="NCBI Taxonomy" id="651823"/>
    <lineage>
        <taxon>Bacteria</taxon>
        <taxon>Pseudomonadati</taxon>
        <taxon>Bacteroidota</taxon>
        <taxon>Flavobacteriia</taxon>
        <taxon>Flavobacteriales</taxon>
        <taxon>Flavobacteriaceae</taxon>
        <taxon>Flavobacterium</taxon>
    </lineage>
</organism>
<evidence type="ECO:0000313" key="2">
    <source>
        <dbReference type="EMBL" id="MFD0983098.1"/>
    </source>
</evidence>
<gene>
    <name evidence="2" type="ORF">ACFQ0S_01285</name>
</gene>